<dbReference type="EMBL" id="CP108200">
    <property type="protein sequence ID" value="WTR98731.1"/>
    <property type="molecule type" value="Genomic_DNA"/>
</dbReference>
<keyword evidence="2" id="KW-0596">Phosphopantetheine</keyword>
<dbReference type="InterPro" id="IPR020807">
    <property type="entry name" value="PKS_DH"/>
</dbReference>
<dbReference type="CDD" id="cd05195">
    <property type="entry name" value="enoyl_red"/>
    <property type="match status" value="1"/>
</dbReference>
<dbReference type="SUPFAM" id="SSF51735">
    <property type="entry name" value="NAD(P)-binding Rossmann-fold domains"/>
    <property type="match status" value="3"/>
</dbReference>
<feature type="region of interest" description="Disordered" evidence="9">
    <location>
        <begin position="2066"/>
        <end position="2118"/>
    </location>
</feature>
<organism evidence="13 14">
    <name type="scientific">Streptomyces anthocyanicus</name>
    <dbReference type="NCBI Taxonomy" id="68174"/>
    <lineage>
        <taxon>Bacteria</taxon>
        <taxon>Bacillati</taxon>
        <taxon>Actinomycetota</taxon>
        <taxon>Actinomycetes</taxon>
        <taxon>Kitasatosporales</taxon>
        <taxon>Streptomycetaceae</taxon>
        <taxon>Streptomyces</taxon>
        <taxon>Streptomyces violaceoruber group</taxon>
    </lineage>
</organism>
<evidence type="ECO:0000259" key="10">
    <source>
        <dbReference type="PROSITE" id="PS50075"/>
    </source>
</evidence>
<dbReference type="SUPFAM" id="SSF47336">
    <property type="entry name" value="ACP-like"/>
    <property type="match status" value="3"/>
</dbReference>
<protein>
    <submittedName>
        <fullName evidence="13">Type I polyketide synthase</fullName>
    </submittedName>
</protein>
<dbReference type="SUPFAM" id="SSF53901">
    <property type="entry name" value="Thiolase-like"/>
    <property type="match status" value="1"/>
</dbReference>
<feature type="domain" description="Carrier" evidence="10">
    <location>
        <begin position="2133"/>
        <end position="2210"/>
    </location>
</feature>
<dbReference type="Gene3D" id="3.90.180.10">
    <property type="entry name" value="Medium-chain alcohol dehydrogenases, catalytic domain"/>
    <property type="match status" value="1"/>
</dbReference>
<dbReference type="PROSITE" id="PS50075">
    <property type="entry name" value="CARRIER"/>
    <property type="match status" value="3"/>
</dbReference>
<dbReference type="Pfam" id="PF14765">
    <property type="entry name" value="PS-DH"/>
    <property type="match status" value="1"/>
</dbReference>
<dbReference type="InterPro" id="IPR049551">
    <property type="entry name" value="PKS_DH_C"/>
</dbReference>
<keyword evidence="6" id="KW-0511">Multifunctional enzyme</keyword>
<dbReference type="InterPro" id="IPR020806">
    <property type="entry name" value="PKS_PP-bd"/>
</dbReference>
<dbReference type="InterPro" id="IPR042104">
    <property type="entry name" value="PKS_dehydratase_sf"/>
</dbReference>
<keyword evidence="7" id="KW-0012">Acyltransferase</keyword>
<dbReference type="SMART" id="SM00829">
    <property type="entry name" value="PKS_ER"/>
    <property type="match status" value="1"/>
</dbReference>
<feature type="compositionally biased region" description="Low complexity" evidence="9">
    <location>
        <begin position="2099"/>
        <end position="2118"/>
    </location>
</feature>
<dbReference type="InterPro" id="IPR009081">
    <property type="entry name" value="PP-bd_ACP"/>
</dbReference>
<dbReference type="Pfam" id="PF13602">
    <property type="entry name" value="ADH_zinc_N_2"/>
    <property type="match status" value="1"/>
</dbReference>
<feature type="compositionally biased region" description="Polar residues" evidence="9">
    <location>
        <begin position="2071"/>
        <end position="2093"/>
    </location>
</feature>
<dbReference type="InterPro" id="IPR016036">
    <property type="entry name" value="Malonyl_transacylase_ACP-bd"/>
</dbReference>
<feature type="region of interest" description="Disordered" evidence="9">
    <location>
        <begin position="2211"/>
        <end position="2275"/>
    </location>
</feature>
<feature type="compositionally biased region" description="Low complexity" evidence="9">
    <location>
        <begin position="2235"/>
        <end position="2244"/>
    </location>
</feature>
<feature type="region of interest" description="Disordered" evidence="9">
    <location>
        <begin position="895"/>
        <end position="935"/>
    </location>
</feature>
<dbReference type="InterPro" id="IPR036291">
    <property type="entry name" value="NAD(P)-bd_dom_sf"/>
</dbReference>
<dbReference type="InterPro" id="IPR006162">
    <property type="entry name" value="Ppantetheine_attach_site"/>
</dbReference>
<reference evidence="13 14" key="1">
    <citation type="submission" date="2022-10" db="EMBL/GenBank/DDBJ databases">
        <title>The complete genomes of actinobacterial strains from the NBC collection.</title>
        <authorList>
            <person name="Joergensen T.S."/>
            <person name="Alvarez Arevalo M."/>
            <person name="Sterndorff E.B."/>
            <person name="Faurdal D."/>
            <person name="Vuksanovic O."/>
            <person name="Mourched A.-S."/>
            <person name="Charusanti P."/>
            <person name="Shaw S."/>
            <person name="Blin K."/>
            <person name="Weber T."/>
        </authorList>
    </citation>
    <scope>NUCLEOTIDE SEQUENCE [LARGE SCALE GENOMIC DNA]</scope>
    <source>
        <strain evidence="13 14">NBC_00116</strain>
    </source>
</reference>
<evidence type="ECO:0000256" key="4">
    <source>
        <dbReference type="ARBA" id="ARBA00022679"/>
    </source>
</evidence>
<evidence type="ECO:0000256" key="1">
    <source>
        <dbReference type="ARBA" id="ARBA00004792"/>
    </source>
</evidence>
<evidence type="ECO:0000256" key="3">
    <source>
        <dbReference type="ARBA" id="ARBA00022553"/>
    </source>
</evidence>
<evidence type="ECO:0000259" key="12">
    <source>
        <dbReference type="PROSITE" id="PS52019"/>
    </source>
</evidence>
<dbReference type="SMART" id="SM00823">
    <property type="entry name" value="PKS_PP"/>
    <property type="match status" value="3"/>
</dbReference>
<dbReference type="SUPFAM" id="SSF50129">
    <property type="entry name" value="GroES-like"/>
    <property type="match status" value="1"/>
</dbReference>
<keyword evidence="4" id="KW-0808">Transferase</keyword>
<feature type="compositionally biased region" description="Acidic residues" evidence="9">
    <location>
        <begin position="2211"/>
        <end position="2221"/>
    </location>
</feature>
<dbReference type="InterPro" id="IPR057326">
    <property type="entry name" value="KR_dom"/>
</dbReference>
<dbReference type="InterPro" id="IPR018201">
    <property type="entry name" value="Ketoacyl_synth_AS"/>
</dbReference>
<dbReference type="InterPro" id="IPR013154">
    <property type="entry name" value="ADH-like_N"/>
</dbReference>
<dbReference type="Gene3D" id="1.10.1200.10">
    <property type="entry name" value="ACP-like"/>
    <property type="match status" value="3"/>
</dbReference>
<feature type="region of interest" description="Disordered" evidence="9">
    <location>
        <begin position="1203"/>
        <end position="1229"/>
    </location>
</feature>
<dbReference type="CDD" id="cd00833">
    <property type="entry name" value="PKS"/>
    <property type="match status" value="1"/>
</dbReference>
<dbReference type="SUPFAM" id="SSF52151">
    <property type="entry name" value="FabD/lysophospholipase-like"/>
    <property type="match status" value="1"/>
</dbReference>
<feature type="compositionally biased region" description="Low complexity" evidence="9">
    <location>
        <begin position="895"/>
        <end position="910"/>
    </location>
</feature>
<dbReference type="Proteomes" id="UP001622731">
    <property type="component" value="Chromosome"/>
</dbReference>
<dbReference type="Pfam" id="PF08659">
    <property type="entry name" value="KR"/>
    <property type="match status" value="1"/>
</dbReference>
<feature type="region of interest" description="C-terminal hotdog fold" evidence="8">
    <location>
        <begin position="1057"/>
        <end position="1203"/>
    </location>
</feature>
<dbReference type="Gene3D" id="3.30.70.3290">
    <property type="match status" value="1"/>
</dbReference>
<evidence type="ECO:0000256" key="9">
    <source>
        <dbReference type="SAM" id="MobiDB-lite"/>
    </source>
</evidence>
<dbReference type="Pfam" id="PF21394">
    <property type="entry name" value="Beta-ketacyl_N"/>
    <property type="match status" value="1"/>
</dbReference>
<gene>
    <name evidence="13" type="ORF">OHB34_33285</name>
</gene>
<dbReference type="Gene3D" id="3.40.366.10">
    <property type="entry name" value="Malonyl-Coenzyme A Acyl Carrier Protein, domain 2"/>
    <property type="match status" value="1"/>
</dbReference>
<dbReference type="InterPro" id="IPR050091">
    <property type="entry name" value="PKS_NRPS_Biosynth_Enz"/>
</dbReference>
<evidence type="ECO:0000256" key="8">
    <source>
        <dbReference type="PROSITE-ProRule" id="PRU01363"/>
    </source>
</evidence>
<feature type="domain" description="Carrier" evidence="10">
    <location>
        <begin position="2274"/>
        <end position="2351"/>
    </location>
</feature>
<dbReference type="InterPro" id="IPR016039">
    <property type="entry name" value="Thiolase-like"/>
</dbReference>
<evidence type="ECO:0000256" key="2">
    <source>
        <dbReference type="ARBA" id="ARBA00022450"/>
    </source>
</evidence>
<dbReference type="InterPro" id="IPR020843">
    <property type="entry name" value="ER"/>
</dbReference>
<feature type="domain" description="Ketosynthase family 3 (KS3)" evidence="11">
    <location>
        <begin position="13"/>
        <end position="438"/>
    </location>
</feature>
<dbReference type="InterPro" id="IPR049900">
    <property type="entry name" value="PKS_mFAS_DH"/>
</dbReference>
<keyword evidence="3" id="KW-0597">Phosphoprotein</keyword>
<dbReference type="InterPro" id="IPR036736">
    <property type="entry name" value="ACP-like_sf"/>
</dbReference>
<accession>A0ABZ1M9N4</accession>
<dbReference type="InterPro" id="IPR014030">
    <property type="entry name" value="Ketoacyl_synth_N"/>
</dbReference>
<dbReference type="Gene3D" id="3.40.47.10">
    <property type="match status" value="1"/>
</dbReference>
<evidence type="ECO:0000313" key="14">
    <source>
        <dbReference type="Proteomes" id="UP001622731"/>
    </source>
</evidence>
<dbReference type="SUPFAM" id="SSF55048">
    <property type="entry name" value="Probable ACP-binding domain of malonyl-CoA ACP transacylase"/>
    <property type="match status" value="1"/>
</dbReference>
<proteinExistence type="predicted"/>
<feature type="compositionally biased region" description="Low complexity" evidence="9">
    <location>
        <begin position="2392"/>
        <end position="2416"/>
    </location>
</feature>
<feature type="active site" description="Proton acceptor; for dehydratase activity" evidence="8">
    <location>
        <position position="949"/>
    </location>
</feature>
<feature type="compositionally biased region" description="Acidic residues" evidence="9">
    <location>
        <begin position="2352"/>
        <end position="2362"/>
    </location>
</feature>
<keyword evidence="14" id="KW-1185">Reference proteome</keyword>
<dbReference type="SMART" id="SM00827">
    <property type="entry name" value="PKS_AT"/>
    <property type="match status" value="1"/>
</dbReference>
<dbReference type="PANTHER" id="PTHR43775">
    <property type="entry name" value="FATTY ACID SYNTHASE"/>
    <property type="match status" value="1"/>
</dbReference>
<dbReference type="Pfam" id="PF21089">
    <property type="entry name" value="PKS_DH_N"/>
    <property type="match status" value="1"/>
</dbReference>
<dbReference type="PROSITE" id="PS52004">
    <property type="entry name" value="KS3_2"/>
    <property type="match status" value="1"/>
</dbReference>
<dbReference type="Pfam" id="PF08240">
    <property type="entry name" value="ADH_N"/>
    <property type="match status" value="1"/>
</dbReference>
<dbReference type="InterPro" id="IPR013968">
    <property type="entry name" value="PKS_KR"/>
</dbReference>
<evidence type="ECO:0000256" key="6">
    <source>
        <dbReference type="ARBA" id="ARBA00023268"/>
    </source>
</evidence>
<feature type="domain" description="Carrier" evidence="10">
    <location>
        <begin position="2415"/>
        <end position="2492"/>
    </location>
</feature>
<feature type="domain" description="PKS/mFAS DH" evidence="12">
    <location>
        <begin position="918"/>
        <end position="1203"/>
    </location>
</feature>
<dbReference type="Pfam" id="PF16197">
    <property type="entry name" value="KAsynt_C_assoc"/>
    <property type="match status" value="1"/>
</dbReference>
<dbReference type="InterPro" id="IPR001227">
    <property type="entry name" value="Ac_transferase_dom_sf"/>
</dbReference>
<dbReference type="Pfam" id="PF00550">
    <property type="entry name" value="PP-binding"/>
    <property type="match status" value="3"/>
</dbReference>
<dbReference type="PANTHER" id="PTHR43775:SF37">
    <property type="entry name" value="SI:DKEY-61P9.11"/>
    <property type="match status" value="1"/>
</dbReference>
<keyword evidence="5" id="KW-0045">Antibiotic biosynthesis</keyword>
<comment type="pathway">
    <text evidence="1">Antibiotic biosynthesis.</text>
</comment>
<dbReference type="PROSITE" id="PS52019">
    <property type="entry name" value="PKS_MFAS_DH"/>
    <property type="match status" value="1"/>
</dbReference>
<dbReference type="InterPro" id="IPR020841">
    <property type="entry name" value="PKS_Beta-ketoAc_synthase_dom"/>
</dbReference>
<dbReference type="Pfam" id="PF00109">
    <property type="entry name" value="ketoacyl-synt"/>
    <property type="match status" value="1"/>
</dbReference>
<feature type="region of interest" description="N-terminal hotdog fold" evidence="8">
    <location>
        <begin position="918"/>
        <end position="1042"/>
    </location>
</feature>
<evidence type="ECO:0000259" key="11">
    <source>
        <dbReference type="PROSITE" id="PS52004"/>
    </source>
</evidence>
<dbReference type="InterPro" id="IPR016035">
    <property type="entry name" value="Acyl_Trfase/lysoPLipase"/>
</dbReference>
<dbReference type="Pfam" id="PF02801">
    <property type="entry name" value="Ketoacyl-synt_C"/>
    <property type="match status" value="1"/>
</dbReference>
<dbReference type="SMART" id="SM00825">
    <property type="entry name" value="PKS_KS"/>
    <property type="match status" value="1"/>
</dbReference>
<dbReference type="PROSITE" id="PS00606">
    <property type="entry name" value="KS3_1"/>
    <property type="match status" value="1"/>
</dbReference>
<dbReference type="InterPro" id="IPR014031">
    <property type="entry name" value="Ketoacyl_synth_C"/>
</dbReference>
<dbReference type="InterPro" id="IPR049490">
    <property type="entry name" value="C883_1060-like_KR_N"/>
</dbReference>
<dbReference type="SMART" id="SM00826">
    <property type="entry name" value="PKS_DH"/>
    <property type="match status" value="1"/>
</dbReference>
<dbReference type="InterPro" id="IPR011032">
    <property type="entry name" value="GroES-like_sf"/>
</dbReference>
<evidence type="ECO:0000313" key="13">
    <source>
        <dbReference type="EMBL" id="WTR98731.1"/>
    </source>
</evidence>
<dbReference type="Gene3D" id="3.10.129.110">
    <property type="entry name" value="Polyketide synthase dehydratase"/>
    <property type="match status" value="1"/>
</dbReference>
<dbReference type="InterPro" id="IPR014043">
    <property type="entry name" value="Acyl_transferase_dom"/>
</dbReference>
<feature type="compositionally biased region" description="Low complexity" evidence="9">
    <location>
        <begin position="2251"/>
        <end position="2275"/>
    </location>
</feature>
<dbReference type="InterPro" id="IPR032821">
    <property type="entry name" value="PKS_assoc"/>
</dbReference>
<evidence type="ECO:0000256" key="7">
    <source>
        <dbReference type="ARBA" id="ARBA00023315"/>
    </source>
</evidence>
<dbReference type="InterPro" id="IPR049552">
    <property type="entry name" value="PKS_DH_N"/>
</dbReference>
<evidence type="ECO:0000256" key="5">
    <source>
        <dbReference type="ARBA" id="ARBA00023194"/>
    </source>
</evidence>
<dbReference type="Gene3D" id="3.40.50.720">
    <property type="entry name" value="NAD(P)-binding Rossmann-like Domain"/>
    <property type="match status" value="3"/>
</dbReference>
<dbReference type="SMART" id="SM00822">
    <property type="entry name" value="PKS_KR"/>
    <property type="match status" value="1"/>
</dbReference>
<feature type="compositionally biased region" description="Low complexity" evidence="9">
    <location>
        <begin position="2376"/>
        <end position="2385"/>
    </location>
</feature>
<dbReference type="RefSeq" id="WP_406133641.1">
    <property type="nucleotide sequence ID" value="NZ_CP108200.1"/>
</dbReference>
<dbReference type="Pfam" id="PF00698">
    <property type="entry name" value="Acyl_transf_1"/>
    <property type="match status" value="1"/>
</dbReference>
<feature type="active site" description="Proton donor; for dehydratase activity" evidence="8">
    <location>
        <position position="1118"/>
    </location>
</feature>
<feature type="region of interest" description="Disordered" evidence="9">
    <location>
        <begin position="2352"/>
        <end position="2416"/>
    </location>
</feature>
<dbReference type="PROSITE" id="PS00012">
    <property type="entry name" value="PHOSPHOPANTETHEINE"/>
    <property type="match status" value="3"/>
</dbReference>
<name>A0ABZ1M9N4_9ACTN</name>
<sequence length="2499" mass="265619">MPHDSTRAAGTASEPIAIIGMAGRFADATSLEQLWDMLLQGRDAITDIPPDRYDVDAVYDPTPRTPGRTVSRWGGLLHDIDAFDAEFFGISPREADRMDPQQRLLLEVAYEALEDAGQPLPRIAGTDTGVFIGQLGGDYWHLQYDDRDQLDLYAMTGAAARAITSGRLSYAFDLRGPSFTVDTACSSALVAVHNAVQAIRLGECPLAIAGGVNLVLLPEEGVVYSGAGMLASDGRCKFADASGDGFVRSDGIGAVILKPLSAALADGDRIRAVIRGSAVGNDGQSSGYLVTPAVEGQRDVLRRAYANAAVDPADIDYIEAHGTGTSVGDPVELQALADIVGARASDDRCLVGSVKTNIGHAEAAAGIAGLIKAVLCLENKTIPPNLHLKNPNPAVDWANLPLAVPTHATPLPQRDRPAIAGVSSFGFSGTNAHLVLEAAPEPRTTARDTAPDARSELLVLSALSPEALSEAARSMADHLEGPGARQKLRDIAHSAALRRTPHDARLALPVQSHAEAAAALRGFADGDNEPGLSFSDYTDSEATPRVAFVFPGQGSQWPGMGRELLNSEPVFHQAMRDCDDAIRTENGWSVIELLRSADEERLKELDVIQPTLWAMEIALAELWRSWGIEPDVVIGHSMGESAAAYIAGALSLSDAAAVICRRSRLAKRLSGRGTMAWVALPADEAAAALVGHEDTVAVAAINSPTSTLLSGDGEALDQVLAGLDARGVDNRRVNVDFASHCPQMDALQEDLLSELSHLTPRAGTTPLHSTLLNEVIDGSGMNAEYWVRNIRQPVDFVGAVKGQLDLGDTVFVEVSPHPLLVSGIRETSRMATGADTTAVGSLRRHADERGSLLTSAAALHTAGARLDLDKLTADGSYVALPTYPWQRTRHWISPGPARPAAATAAPAEPASGREQATHPLLGKPSPTEGATRTWQGPLRLADHPYLRDHRIQDTIILPGTAHLELVSAAARTELGSGALSVSEVHYHRALFLDEDGPAPEVQVTVTPRPDSSLHCRILSRESADDDWALHTEATARAVEGDTPRAGESLQSIRARLPQHQDADDFYAWNAARGNQWNGTFQGITELWRADGEVLAQLTCPAALLDGLAHHHFHPALLDASGHAMAAARELTAPGDEGVFVLGGIDEVRFYQQPPASLFSHAKLLPSPREDSFTADIDIRADDGRLIAQMRGLRLQYLAGHAPALLNPPTEDPVTPSRTPGSPAASASDDRDTWLHTLTWDEAPLPAPATGATDPDGFWLLLTDSGPTGRALARELNGRGQRVVAVTAGAGQLAGGGDRYRIAPAKEEHYREVLADVARYGACRGIIHLWALDAQTGLDATPTEIHRTQVLAAHSVLHLTRALEKEPLGHPPLWLVTQLAQATGTGERVRHPFQAMSWGLGRTLAAEAPALNPRLVDLDRSPASVPALAEQLLHPDQENQVAWRNGRRLAARLRPAAAATPPPQALSLPAPGVIDDLQLTAAPSRGLAADEVRIQVSHAGVNYRDVLLSLGMYPGQDDRPPVMGWECAGTVSETGSGVTDVAVGDQVIAFAEGALASEVVTRACLTAPKPARLTAAEAATLPAAYLTAYHALHDMAHLERGQKILIHTATGGTGRAALNVARWKGARVFATAGSDAKRQLLTELGVEQVADSRSLAFADAFKPAVAEGFDVICNTLAGDAIEANLSLMAPYGHYLELSKRDILDNNALPLGAFARNLSFHAIDVVHMIQHAPERAGRVLRAVAALVDEGALEALPHTVYPVEKAADAFRLIAQARHTGKVVLSFGQSSVTAGGPRGRSVTVHADGTYLVTGGAGGIGGQLALWLADQGARHLLLTGRSALPEQDAVVSETHPQATAVAVLRQLRERGVNVTYKAVDVADARAMQATLESRRRAGMPPVRGVFHAAGVIDYTLLSDMSGAEMDRVLAAKVSGAWNLHRLLREESVEAFVLFSSGSALLSSPMLGGYAAGNAFLDALAHHRHAQGLSGTVVNWGFWDSVGMVARKEQEEERTLLPHGMTSFSPGDGLSVLGRILAEGRLHTAVLPADWRAWARAYPSAAAAPLVQHLTNRDQSADPTPAPEQQNTEPRPSSQVTEPDTSRRVASAPAAAPAASAAVAEPPATDRIAPQATAPAQAAPSTELLDFLKQEVAVVMGLRPERVNINRPLNRLGMDSLMAVELRNRVERRYQVKLPMVQLLKDGTITTVAQALANELEPVEEESDTNADDSATPVAAMGSTPPVAEVASVEASRESRAPAAAEPSLPDARASQAPEAAQAPPTDELLDFLKQEVAVVMGLRPERVNINRPLNRLGMDSLMAVELRNRVERRYQVKLPMVQLLKDGTITTVAQALANELEPVEEESDTNADDSATPVAAMGSTPPVAEVASVEASRESRAPAAAEPSLPDARASQAPEAAQAPPTDELLDFLKQEVAVVMGLRPERVNINRPLNRLGMDSLMAVELRNRVERRYQVKLPMVQLLKDGTITTVAQALANELNSADASA</sequence>